<accession>A0AAW2C164</accession>
<dbReference type="PANTHER" id="PTHR35218:SF9">
    <property type="entry name" value="ENDONUCLEASE_EXONUCLEASE_PHOSPHATASE DOMAIN-CONTAINING PROTEIN"/>
    <property type="match status" value="1"/>
</dbReference>
<reference evidence="1 2" key="1">
    <citation type="submission" date="2024-01" db="EMBL/GenBank/DDBJ databases">
        <title>A telomere-to-telomere, gap-free genome of sweet tea (Lithocarpus litseifolius).</title>
        <authorList>
            <person name="Zhou J."/>
        </authorList>
    </citation>
    <scope>NUCLEOTIDE SEQUENCE [LARGE SCALE GENOMIC DNA]</scope>
    <source>
        <strain evidence="1">Zhou-2022a</strain>
        <tissue evidence="1">Leaf</tissue>
    </source>
</reference>
<dbReference type="EMBL" id="JAZDWU010000009">
    <property type="protein sequence ID" value="KAK9991263.1"/>
    <property type="molecule type" value="Genomic_DNA"/>
</dbReference>
<comment type="caution">
    <text evidence="1">The sequence shown here is derived from an EMBL/GenBank/DDBJ whole genome shotgun (WGS) entry which is preliminary data.</text>
</comment>
<evidence type="ECO:0000313" key="1">
    <source>
        <dbReference type="EMBL" id="KAK9991263.1"/>
    </source>
</evidence>
<proteinExistence type="predicted"/>
<protein>
    <recommendedName>
        <fullName evidence="3">Reverse transcriptase</fullName>
    </recommendedName>
</protein>
<dbReference type="PANTHER" id="PTHR35218">
    <property type="entry name" value="RNASE H DOMAIN-CONTAINING PROTEIN"/>
    <property type="match status" value="1"/>
</dbReference>
<name>A0AAW2C164_9ROSI</name>
<gene>
    <name evidence="1" type="ORF">SO802_026248</name>
</gene>
<organism evidence="1 2">
    <name type="scientific">Lithocarpus litseifolius</name>
    <dbReference type="NCBI Taxonomy" id="425828"/>
    <lineage>
        <taxon>Eukaryota</taxon>
        <taxon>Viridiplantae</taxon>
        <taxon>Streptophyta</taxon>
        <taxon>Embryophyta</taxon>
        <taxon>Tracheophyta</taxon>
        <taxon>Spermatophyta</taxon>
        <taxon>Magnoliopsida</taxon>
        <taxon>eudicotyledons</taxon>
        <taxon>Gunneridae</taxon>
        <taxon>Pentapetalae</taxon>
        <taxon>rosids</taxon>
        <taxon>fabids</taxon>
        <taxon>Fagales</taxon>
        <taxon>Fagaceae</taxon>
        <taxon>Lithocarpus</taxon>
    </lineage>
</organism>
<evidence type="ECO:0000313" key="2">
    <source>
        <dbReference type="Proteomes" id="UP001459277"/>
    </source>
</evidence>
<sequence>MDKTRPNRGVGMVRTRLDDCVEEYVFVDGDKQVDRVSAIEGRCVDHNPKSMVEDALGIIKHAVTLFRGKWELRKEMLEVWRLTGVRADEIIESLPFDGAAVSDTIGFVGGIWMLWRLDLVQVDVLTTIEQEIHSLIHVRSQTLNWLISAIYASPRFAEWCILRNNLRILANMHDLPWALMGDFNEVLSDEEKYGGNPICQRWARAIKERVDDCHMMDLGF</sequence>
<dbReference type="Gene3D" id="3.60.10.10">
    <property type="entry name" value="Endonuclease/exonuclease/phosphatase"/>
    <property type="match status" value="1"/>
</dbReference>
<dbReference type="SUPFAM" id="SSF56219">
    <property type="entry name" value="DNase I-like"/>
    <property type="match status" value="1"/>
</dbReference>
<keyword evidence="2" id="KW-1185">Reference proteome</keyword>
<dbReference type="Proteomes" id="UP001459277">
    <property type="component" value="Unassembled WGS sequence"/>
</dbReference>
<dbReference type="AlphaFoldDB" id="A0AAW2C164"/>
<dbReference type="InterPro" id="IPR036691">
    <property type="entry name" value="Endo/exonu/phosph_ase_sf"/>
</dbReference>
<evidence type="ECO:0008006" key="3">
    <source>
        <dbReference type="Google" id="ProtNLM"/>
    </source>
</evidence>